<dbReference type="InterPro" id="IPR041122">
    <property type="entry name" value="RecJ_OB"/>
</dbReference>
<feature type="domain" description="DHHA1" evidence="7">
    <location>
        <begin position="350"/>
        <end position="441"/>
    </location>
</feature>
<feature type="domain" description="DDH" evidence="6">
    <location>
        <begin position="80"/>
        <end position="229"/>
    </location>
</feature>
<evidence type="ECO:0000256" key="1">
    <source>
        <dbReference type="ARBA" id="ARBA00005915"/>
    </source>
</evidence>
<proteinExistence type="inferred from homology"/>
<dbReference type="GO" id="GO:0003676">
    <property type="term" value="F:nucleic acid binding"/>
    <property type="evidence" value="ECO:0007669"/>
    <property type="project" value="InterPro"/>
</dbReference>
<comment type="similarity">
    <text evidence="1">Belongs to the RecJ family.</text>
</comment>
<accession>A0A7C5HB55</accession>
<comment type="caution">
    <text evidence="9">The sequence shown here is derived from an EMBL/GenBank/DDBJ whole genome shotgun (WGS) entry which is preliminary data.</text>
</comment>
<protein>
    <recommendedName>
        <fullName evidence="2">Single-stranded-DNA-specific exonuclease RecJ</fullName>
    </recommendedName>
</protein>
<dbReference type="GO" id="GO:0008409">
    <property type="term" value="F:5'-3' exonuclease activity"/>
    <property type="evidence" value="ECO:0007669"/>
    <property type="project" value="InterPro"/>
</dbReference>
<dbReference type="NCBIfam" id="TIGR00644">
    <property type="entry name" value="recJ"/>
    <property type="match status" value="1"/>
</dbReference>
<dbReference type="InterPro" id="IPR001667">
    <property type="entry name" value="DDH_dom"/>
</dbReference>
<name>A0A7C5HB55_9CHLB</name>
<dbReference type="GO" id="GO:0006310">
    <property type="term" value="P:DNA recombination"/>
    <property type="evidence" value="ECO:0007669"/>
    <property type="project" value="InterPro"/>
</dbReference>
<feature type="domain" description="RecJ OB" evidence="8">
    <location>
        <begin position="455"/>
        <end position="564"/>
    </location>
</feature>
<dbReference type="PANTHER" id="PTHR30255">
    <property type="entry name" value="SINGLE-STRANDED-DNA-SPECIFIC EXONUCLEASE RECJ"/>
    <property type="match status" value="1"/>
</dbReference>
<dbReference type="Gene3D" id="3.10.310.30">
    <property type="match status" value="1"/>
</dbReference>
<dbReference type="Pfam" id="PF02272">
    <property type="entry name" value="DHHA1"/>
    <property type="match status" value="1"/>
</dbReference>
<dbReference type="Gene3D" id="3.90.1640.30">
    <property type="match status" value="1"/>
</dbReference>
<dbReference type="SUPFAM" id="SSF64182">
    <property type="entry name" value="DHH phosphoesterases"/>
    <property type="match status" value="1"/>
</dbReference>
<evidence type="ECO:0000259" key="6">
    <source>
        <dbReference type="Pfam" id="PF01368"/>
    </source>
</evidence>
<evidence type="ECO:0000313" key="9">
    <source>
        <dbReference type="EMBL" id="HHE31399.1"/>
    </source>
</evidence>
<dbReference type="PANTHER" id="PTHR30255:SF2">
    <property type="entry name" value="SINGLE-STRANDED-DNA-SPECIFIC EXONUCLEASE RECJ"/>
    <property type="match status" value="1"/>
</dbReference>
<evidence type="ECO:0000256" key="5">
    <source>
        <dbReference type="ARBA" id="ARBA00022839"/>
    </source>
</evidence>
<evidence type="ECO:0000259" key="7">
    <source>
        <dbReference type="Pfam" id="PF02272"/>
    </source>
</evidence>
<dbReference type="EMBL" id="DRSQ01000041">
    <property type="protein sequence ID" value="HHE31399.1"/>
    <property type="molecule type" value="Genomic_DNA"/>
</dbReference>
<gene>
    <name evidence="9" type="primary">recJ</name>
    <name evidence="9" type="ORF">ENL07_01850</name>
</gene>
<keyword evidence="5 9" id="KW-0269">Exonuclease</keyword>
<evidence type="ECO:0000256" key="3">
    <source>
        <dbReference type="ARBA" id="ARBA00022722"/>
    </source>
</evidence>
<evidence type="ECO:0000259" key="8">
    <source>
        <dbReference type="Pfam" id="PF17768"/>
    </source>
</evidence>
<evidence type="ECO:0000256" key="4">
    <source>
        <dbReference type="ARBA" id="ARBA00022801"/>
    </source>
</evidence>
<keyword evidence="4" id="KW-0378">Hydrolase</keyword>
<keyword evidence="3" id="KW-0540">Nuclease</keyword>
<organism evidence="9">
    <name type="scientific">Chlorobaculum parvum</name>
    <dbReference type="NCBI Taxonomy" id="274539"/>
    <lineage>
        <taxon>Bacteria</taxon>
        <taxon>Pseudomonadati</taxon>
        <taxon>Chlorobiota</taxon>
        <taxon>Chlorobiia</taxon>
        <taxon>Chlorobiales</taxon>
        <taxon>Chlorobiaceae</taxon>
        <taxon>Chlorobaculum</taxon>
    </lineage>
</organism>
<sequence length="571" mass="63878">MKRYRWTRLDPEPTLVQGLAESINVSTPIAVALCNRGISSFEEAREFFRPSLDEVPSPFLFNQMKTAVARVLKAVADGESIMIYGDYDVDGTTGTALLSLFLDEMGATVCHYINDRFSEGYGLSEAGLDYAVEQGVTLIITVDCGIRALDEVQKCASRGIDVIVCDHHEAEELPAAHAIIDPKVEGCGYPFRELCGCAVALKLVQAIVETKGWPRIRWEQYLDLVAIATAADMVSLQGENRVYVREGLELMRRSPRESLQAMLAFMKVKTDDFSMMNITFGIAPRINAAGRMGSVEVAMRWLLAKEPDEAHRCATALEELNASRRKIDAEITGKAETMVASHCASYCSSIVLYDETWHLGVLGIVASKLLDKHLLPTAVMGGANGLIKGSVRSVDNVNIHEVLQHCREHLEQFGGHHQAAGFTLRPDRLAAFRTRFDEVCREMLPVEKRQKELLIDAELSLDDITPNFLNVLEQFSPFGFANREPLFVTAPCKLVGKPKLLRERHVKFMVQGERSSRFEVIGFDRPDIYKELERIGNVAPFQLVCIPEKKQWNGRKYVQLRLKDIAFSQHG</sequence>
<evidence type="ECO:0000256" key="2">
    <source>
        <dbReference type="ARBA" id="ARBA00019841"/>
    </source>
</evidence>
<dbReference type="GO" id="GO:0006281">
    <property type="term" value="P:DNA repair"/>
    <property type="evidence" value="ECO:0007669"/>
    <property type="project" value="InterPro"/>
</dbReference>
<dbReference type="InterPro" id="IPR038763">
    <property type="entry name" value="DHH_sf"/>
</dbReference>
<dbReference type="Proteomes" id="UP000886058">
    <property type="component" value="Unassembled WGS sequence"/>
</dbReference>
<dbReference type="AlphaFoldDB" id="A0A7C5HB55"/>
<dbReference type="InterPro" id="IPR051673">
    <property type="entry name" value="SSDNA_exonuclease_RecJ"/>
</dbReference>
<dbReference type="Pfam" id="PF17768">
    <property type="entry name" value="RecJ_OB"/>
    <property type="match status" value="1"/>
</dbReference>
<dbReference type="InterPro" id="IPR003156">
    <property type="entry name" value="DHHA1_dom"/>
</dbReference>
<dbReference type="InterPro" id="IPR004610">
    <property type="entry name" value="RecJ"/>
</dbReference>
<dbReference type="Pfam" id="PF01368">
    <property type="entry name" value="DHH"/>
    <property type="match status" value="1"/>
</dbReference>
<reference evidence="9" key="1">
    <citation type="journal article" date="2020" name="mSystems">
        <title>Genome- and Community-Level Interaction Insights into Carbon Utilization and Element Cycling Functions of Hydrothermarchaeota in Hydrothermal Sediment.</title>
        <authorList>
            <person name="Zhou Z."/>
            <person name="Liu Y."/>
            <person name="Xu W."/>
            <person name="Pan J."/>
            <person name="Luo Z.H."/>
            <person name="Li M."/>
        </authorList>
    </citation>
    <scope>NUCLEOTIDE SEQUENCE [LARGE SCALE GENOMIC DNA]</scope>
    <source>
        <strain evidence="9">HyVt-633</strain>
    </source>
</reference>